<comment type="caution">
    <text evidence="1">The sequence shown here is derived from an EMBL/GenBank/DDBJ whole genome shotgun (WGS) entry which is preliminary data.</text>
</comment>
<dbReference type="AlphaFoldDB" id="A0A1C2G3J7"/>
<organism evidence="1 2">
    <name type="scientific">Acidiferrobacter thiooxydans</name>
    <dbReference type="NCBI Taxonomy" id="163359"/>
    <lineage>
        <taxon>Bacteria</taxon>
        <taxon>Pseudomonadati</taxon>
        <taxon>Pseudomonadota</taxon>
        <taxon>Gammaproteobacteria</taxon>
        <taxon>Acidiferrobacterales</taxon>
        <taxon>Acidiferrobacteraceae</taxon>
        <taxon>Acidiferrobacter</taxon>
    </lineage>
</organism>
<protein>
    <submittedName>
        <fullName evidence="1">Uncharacterized protein</fullName>
    </submittedName>
</protein>
<dbReference type="Proteomes" id="UP000253250">
    <property type="component" value="Unassembled WGS sequence"/>
</dbReference>
<sequence>MDEIRDFDLHAAWIRRAQTDLHAFLEALAARLEGALPGRVQVERKRDGLLSATRHVTAITIQVDGSRYLLDAHNHDVRASRQHEVRGVVLKTESLPLDRWLQELEDDLRRLSGTLEGARGILQDFLTS</sequence>
<gene>
    <name evidence="1" type="ORF">C4900_15260</name>
</gene>
<proteinExistence type="predicted"/>
<dbReference type="RefSeq" id="WP_065969094.1">
    <property type="nucleotide sequence ID" value="NZ_CP080624.1"/>
</dbReference>
<accession>A0A1C2G3J7</accession>
<evidence type="ECO:0000313" key="2">
    <source>
        <dbReference type="Proteomes" id="UP000253250"/>
    </source>
</evidence>
<evidence type="ECO:0000313" key="1">
    <source>
        <dbReference type="EMBL" id="RCN57071.1"/>
    </source>
</evidence>
<dbReference type="OrthoDB" id="9152630at2"/>
<keyword evidence="2" id="KW-1185">Reference proteome</keyword>
<reference evidence="1 2" key="1">
    <citation type="submission" date="2018-02" db="EMBL/GenBank/DDBJ databases">
        <title>Insights into the biology of acidophilic members of the Acidiferrobacteraceae family derived from comparative genomic analyses.</title>
        <authorList>
            <person name="Issotta F."/>
            <person name="Thyssen C."/>
            <person name="Mena C."/>
            <person name="Moya A."/>
            <person name="Bellenberg S."/>
            <person name="Sproer C."/>
            <person name="Covarrubias P.C."/>
            <person name="Sand W."/>
            <person name="Quatrini R."/>
            <person name="Vera M."/>
        </authorList>
    </citation>
    <scope>NUCLEOTIDE SEQUENCE [LARGE SCALE GENOMIC DNA]</scope>
    <source>
        <strain evidence="2">m-1</strain>
    </source>
</reference>
<dbReference type="EMBL" id="PSYR01000002">
    <property type="protein sequence ID" value="RCN57071.1"/>
    <property type="molecule type" value="Genomic_DNA"/>
</dbReference>
<name>A0A1C2G3J7_9GAMM</name>
<dbReference type="STRING" id="163359.A9R16_08425"/>